<evidence type="ECO:0000256" key="6">
    <source>
        <dbReference type="PROSITE-ProRule" id="PRU00339"/>
    </source>
</evidence>
<dbReference type="Pfam" id="PF13424">
    <property type="entry name" value="TPR_12"/>
    <property type="match status" value="2"/>
</dbReference>
<evidence type="ECO:0000313" key="8">
    <source>
        <dbReference type="EMBL" id="SPQ97471.1"/>
    </source>
</evidence>
<dbReference type="InterPro" id="IPR051476">
    <property type="entry name" value="Bac_ResReg_Asp_Phosphatase"/>
</dbReference>
<evidence type="ECO:0000256" key="7">
    <source>
        <dbReference type="SAM" id="MobiDB-lite"/>
    </source>
</evidence>
<accession>A0A3P3YBD6</accession>
<dbReference type="Proteomes" id="UP000290189">
    <property type="component" value="Unassembled WGS sequence"/>
</dbReference>
<gene>
    <name evidence="8" type="ORF">PLBR_LOCUS4686</name>
</gene>
<comment type="subcellular location">
    <subcellularLocation>
        <location evidence="1">Cytoplasm</location>
    </subcellularLocation>
</comment>
<evidence type="ECO:0000256" key="3">
    <source>
        <dbReference type="ARBA" id="ARBA00022737"/>
    </source>
</evidence>
<name>A0A3P3YBD6_PLABS</name>
<dbReference type="PANTHER" id="PTHR46630">
    <property type="entry name" value="TETRATRICOPEPTIDE REPEAT PROTEIN 29"/>
    <property type="match status" value="1"/>
</dbReference>
<dbReference type="SUPFAM" id="SSF48452">
    <property type="entry name" value="TPR-like"/>
    <property type="match status" value="2"/>
</dbReference>
<reference evidence="8 9" key="1">
    <citation type="submission" date="2018-03" db="EMBL/GenBank/DDBJ databases">
        <authorList>
            <person name="Fogelqvist J."/>
        </authorList>
    </citation>
    <scope>NUCLEOTIDE SEQUENCE [LARGE SCALE GENOMIC DNA]</scope>
</reference>
<protein>
    <recommendedName>
        <fullName evidence="5">Tetratricopeptide repeat protein 29</fullName>
    </recommendedName>
</protein>
<dbReference type="Gene3D" id="1.25.40.10">
    <property type="entry name" value="Tetratricopeptide repeat domain"/>
    <property type="match status" value="1"/>
</dbReference>
<evidence type="ECO:0000313" key="9">
    <source>
        <dbReference type="Proteomes" id="UP000290189"/>
    </source>
</evidence>
<proteinExistence type="predicted"/>
<evidence type="ECO:0000256" key="1">
    <source>
        <dbReference type="ARBA" id="ARBA00004496"/>
    </source>
</evidence>
<dbReference type="GO" id="GO:0005929">
    <property type="term" value="C:cilium"/>
    <property type="evidence" value="ECO:0007669"/>
    <property type="project" value="TreeGrafter"/>
</dbReference>
<keyword evidence="3" id="KW-0677">Repeat</keyword>
<evidence type="ECO:0000256" key="2">
    <source>
        <dbReference type="ARBA" id="ARBA00022490"/>
    </source>
</evidence>
<geneLocation type="mitochondrion" evidence="8"/>
<keyword evidence="8" id="KW-0496">Mitochondrion</keyword>
<feature type="compositionally biased region" description="Pro residues" evidence="7">
    <location>
        <begin position="1"/>
        <end position="11"/>
    </location>
</feature>
<dbReference type="GO" id="GO:0003341">
    <property type="term" value="P:cilium movement"/>
    <property type="evidence" value="ECO:0007669"/>
    <property type="project" value="TreeGrafter"/>
</dbReference>
<keyword evidence="4 6" id="KW-0802">TPR repeat</keyword>
<sequence length="441" mass="48809">MGDAMMPPPVAPRSASRAQKASARGLASLKARTSPGRAKPAPGPRSASPKRSIVKRAEEANAAQLRKRLDELAAAKPPRDRQTLCHELLLAGFVNSYAELFYLTHAGDDGSASRPAPASRPSTLDELEFVKESLSQSEVAHRQGSSDGMYVAYRKVANHYASKDDMTTAICFYEKCLEIASLMGNDAHAGESNHYLGVMFEKLGELAAAIQFHERHLEICRRAEDAEGIQLAGHHLTEMFRRQAEQHQEEGDLNAAVESFSRCLDAAVAAEDPRAEGFANHKLGLAFNELGDPMTSLQYLQNFLQICKDLKDRQAEGEAEAALGRSFHSLGDNHEAIRRFKAFLDIATESDSKDGQERACAELGAIYSEIGDYEKASEYFERTYHLTRSQGRLGELDVARIRLGKARGDLHLVPFLGTVRNDLHRLVQWKCNRTPFVNEEQ</sequence>
<dbReference type="InterPro" id="IPR019734">
    <property type="entry name" value="TPR_rpt"/>
</dbReference>
<organism evidence="8 9">
    <name type="scientific">Plasmodiophora brassicae</name>
    <name type="common">Clubroot disease agent</name>
    <dbReference type="NCBI Taxonomy" id="37360"/>
    <lineage>
        <taxon>Eukaryota</taxon>
        <taxon>Sar</taxon>
        <taxon>Rhizaria</taxon>
        <taxon>Endomyxa</taxon>
        <taxon>Phytomyxea</taxon>
        <taxon>Plasmodiophorida</taxon>
        <taxon>Plasmodiophoridae</taxon>
        <taxon>Plasmodiophora</taxon>
    </lineage>
</organism>
<keyword evidence="2" id="KW-0963">Cytoplasm</keyword>
<feature type="repeat" description="TPR" evidence="6">
    <location>
        <begin position="357"/>
        <end position="390"/>
    </location>
</feature>
<dbReference type="InterPro" id="IPR011990">
    <property type="entry name" value="TPR-like_helical_dom_sf"/>
</dbReference>
<dbReference type="AlphaFoldDB" id="A0A3P3YBD6"/>
<feature type="region of interest" description="Disordered" evidence="7">
    <location>
        <begin position="1"/>
        <end position="52"/>
    </location>
</feature>
<dbReference type="SMART" id="SM00028">
    <property type="entry name" value="TPR"/>
    <property type="match status" value="6"/>
</dbReference>
<feature type="compositionally biased region" description="Low complexity" evidence="7">
    <location>
        <begin position="12"/>
        <end position="24"/>
    </location>
</feature>
<dbReference type="EMBL" id="OVEO01000007">
    <property type="protein sequence ID" value="SPQ97471.1"/>
    <property type="molecule type" value="Genomic_DNA"/>
</dbReference>
<dbReference type="GO" id="GO:0005737">
    <property type="term" value="C:cytoplasm"/>
    <property type="evidence" value="ECO:0007669"/>
    <property type="project" value="UniProtKB-SubCell"/>
</dbReference>
<evidence type="ECO:0000256" key="5">
    <source>
        <dbReference type="ARBA" id="ARBA00040665"/>
    </source>
</evidence>
<dbReference type="PANTHER" id="PTHR46630:SF1">
    <property type="entry name" value="TETRATRICOPEPTIDE REPEAT PROTEIN 29"/>
    <property type="match status" value="1"/>
</dbReference>
<dbReference type="PROSITE" id="PS50005">
    <property type="entry name" value="TPR"/>
    <property type="match status" value="1"/>
</dbReference>
<evidence type="ECO:0000256" key="4">
    <source>
        <dbReference type="ARBA" id="ARBA00022803"/>
    </source>
</evidence>